<dbReference type="EMBL" id="BROQ01000166">
    <property type="protein sequence ID" value="GKZ26839.1"/>
    <property type="molecule type" value="Genomic_DNA"/>
</dbReference>
<feature type="region of interest" description="Disordered" evidence="1">
    <location>
        <begin position="18"/>
        <end position="42"/>
    </location>
</feature>
<dbReference type="InterPro" id="IPR021858">
    <property type="entry name" value="Fun_TF"/>
</dbReference>
<dbReference type="Pfam" id="PF11951">
    <property type="entry name" value="Fungal_trans_2"/>
    <property type="match status" value="1"/>
</dbReference>
<evidence type="ECO:0000256" key="1">
    <source>
        <dbReference type="SAM" id="MobiDB-lite"/>
    </source>
</evidence>
<evidence type="ECO:0000313" key="3">
    <source>
        <dbReference type="Proteomes" id="UP001143548"/>
    </source>
</evidence>
<reference evidence="2" key="1">
    <citation type="submission" date="2022-07" db="EMBL/GenBank/DDBJ databases">
        <title>Taxonomy of Aspergillus series Nigri: significant species reduction supported by multi-species coalescent approaches.</title>
        <authorList>
            <person name="Bian C."/>
            <person name="Kusuya Y."/>
            <person name="Sklenar F."/>
            <person name="D'hooge E."/>
            <person name="Yaguchi T."/>
            <person name="Takahashi H."/>
            <person name="Hubka V."/>
        </authorList>
    </citation>
    <scope>NUCLEOTIDE SEQUENCE</scope>
    <source>
        <strain evidence="2">CBS 733.88</strain>
    </source>
</reference>
<feature type="compositionally biased region" description="Basic residues" evidence="1">
    <location>
        <begin position="27"/>
        <end position="42"/>
    </location>
</feature>
<dbReference type="PANTHER" id="PTHR37540">
    <property type="entry name" value="TRANSCRIPTION FACTOR (ACR-2), PUTATIVE-RELATED-RELATED"/>
    <property type="match status" value="1"/>
</dbReference>
<accession>A0A9W6DRF0</accession>
<dbReference type="Proteomes" id="UP001143548">
    <property type="component" value="Unassembled WGS sequence"/>
</dbReference>
<name>A0A9W6DRF0_9EURO</name>
<dbReference type="PANTHER" id="PTHR37540:SF10">
    <property type="entry name" value="SIGMA-70 REGION 2 FAMILY PROTEIN"/>
    <property type="match status" value="1"/>
</dbReference>
<sequence>MTQRETPFINVTLAPKEKAALTEPQRRTTRSHAARSAHARVRHRRMMEYQAQKRERDTRDNVTRSYPGIRESASLGIVTVLSADRRDPFMSFARGLDPMEQFLFDHYVNVVIPLMRCNESAIFFAQRMIKLWVPTAITESSLLDIILLAACRHLSVAYSPGQQKQQYVFQRLTFQYKSQSLHALRHAISAEVPLLSDSTVAKAIMLAYDELYVRDAKMLKHHVDAAVEMVALKGGPQTLGLDGLMEHFLLNLLAKTRGDFELQIQTPWDG</sequence>
<gene>
    <name evidence="2" type="ORF">AbraCBS73388_003227</name>
</gene>
<evidence type="ECO:0000313" key="2">
    <source>
        <dbReference type="EMBL" id="GKZ26839.1"/>
    </source>
</evidence>
<comment type="caution">
    <text evidence="2">The sequence shown here is derived from an EMBL/GenBank/DDBJ whole genome shotgun (WGS) entry which is preliminary data.</text>
</comment>
<organism evidence="2 3">
    <name type="scientific">Aspergillus brasiliensis</name>
    <dbReference type="NCBI Taxonomy" id="319629"/>
    <lineage>
        <taxon>Eukaryota</taxon>
        <taxon>Fungi</taxon>
        <taxon>Dikarya</taxon>
        <taxon>Ascomycota</taxon>
        <taxon>Pezizomycotina</taxon>
        <taxon>Eurotiomycetes</taxon>
        <taxon>Eurotiomycetidae</taxon>
        <taxon>Eurotiales</taxon>
        <taxon>Aspergillaceae</taxon>
        <taxon>Aspergillus</taxon>
        <taxon>Aspergillus subgen. Circumdati</taxon>
    </lineage>
</organism>
<protein>
    <submittedName>
        <fullName evidence="2">Uncharacterized protein</fullName>
    </submittedName>
</protein>
<proteinExistence type="predicted"/>
<dbReference type="AlphaFoldDB" id="A0A9W6DRF0"/>